<dbReference type="STRING" id="228230.RMCC_3757"/>
<gene>
    <name evidence="1" type="ORF">RMCC_3757</name>
</gene>
<reference evidence="2" key="1">
    <citation type="journal article" date="2016" name="Genome Announc.">
        <title>Draft Genome Sequences of Five Rapidly Growing Mycobacterium Species, M. thermoresistibile, M. fortuitum subsp. acetamidolyticum, M. canariasense, M. brisbanense, and M. novocastrense.</title>
        <authorList>
            <person name="Katahira K."/>
            <person name="Ogura Y."/>
            <person name="Gotoh Y."/>
            <person name="Hayashi T."/>
        </authorList>
    </citation>
    <scope>NUCLEOTIDE SEQUENCE [LARGE SCALE GENOMIC DNA]</scope>
    <source>
        <strain evidence="2">JCM15298</strain>
    </source>
</reference>
<comment type="caution">
    <text evidence="1">The sequence shown here is derived from an EMBL/GenBank/DDBJ whole genome shotgun (WGS) entry which is preliminary data.</text>
</comment>
<dbReference type="OrthoDB" id="9963542at2"/>
<sequence length="72" mass="7554">MSALLTAHWNTVTGALWVKCTSSGDVIADVNGVVDELGAYAALTSAGFSRRANWLIVPGAPHLRSLDVTRTA</sequence>
<reference evidence="2" key="2">
    <citation type="submission" date="2016-02" db="EMBL/GenBank/DDBJ databases">
        <title>Draft genome sequence of five rapidly growing Mycobacterium species.</title>
        <authorList>
            <person name="Katahira K."/>
            <person name="Gotou Y."/>
            <person name="Iida K."/>
            <person name="Ogura Y."/>
            <person name="Hayashi T."/>
        </authorList>
    </citation>
    <scope>NUCLEOTIDE SEQUENCE [LARGE SCALE GENOMIC DNA]</scope>
    <source>
        <strain evidence="2">JCM15298</strain>
    </source>
</reference>
<dbReference type="Proteomes" id="UP000069443">
    <property type="component" value="Unassembled WGS sequence"/>
</dbReference>
<name>A0A100WEJ0_MYCCR</name>
<accession>A0A100WEJ0</accession>
<evidence type="ECO:0000313" key="1">
    <source>
        <dbReference type="EMBL" id="GAS96791.1"/>
    </source>
</evidence>
<keyword evidence="2" id="KW-1185">Reference proteome</keyword>
<dbReference type="AlphaFoldDB" id="A0A100WEJ0"/>
<evidence type="ECO:0000313" key="2">
    <source>
        <dbReference type="Proteomes" id="UP000069443"/>
    </source>
</evidence>
<organism evidence="1 2">
    <name type="scientific">Mycolicibacterium canariasense</name>
    <name type="common">Mycobacterium canariasense</name>
    <dbReference type="NCBI Taxonomy" id="228230"/>
    <lineage>
        <taxon>Bacteria</taxon>
        <taxon>Bacillati</taxon>
        <taxon>Actinomycetota</taxon>
        <taxon>Actinomycetes</taxon>
        <taxon>Mycobacteriales</taxon>
        <taxon>Mycobacteriaceae</taxon>
        <taxon>Mycolicibacterium</taxon>
    </lineage>
</organism>
<dbReference type="RefSeq" id="WP_131805332.1">
    <property type="nucleotide sequence ID" value="NZ_BCSY01000058.1"/>
</dbReference>
<proteinExistence type="predicted"/>
<protein>
    <submittedName>
        <fullName evidence="1">Acetyl-coenzyme A synthetase</fullName>
    </submittedName>
</protein>
<dbReference type="EMBL" id="BCSY01000058">
    <property type="protein sequence ID" value="GAS96791.1"/>
    <property type="molecule type" value="Genomic_DNA"/>
</dbReference>